<dbReference type="PROSITE" id="PS51371">
    <property type="entry name" value="CBS"/>
    <property type="match status" value="2"/>
</dbReference>
<feature type="transmembrane region" description="Helical" evidence="11">
    <location>
        <begin position="101"/>
        <end position="123"/>
    </location>
</feature>
<evidence type="ECO:0000256" key="5">
    <source>
        <dbReference type="ARBA" id="ARBA00022737"/>
    </source>
</evidence>
<sequence length="448" mass="49790">MDSDPLLWPILLQIVLIALNAVFACAEIAVISVNDAKLEKLAETDSRARILQKLTKVPAKFLATIQVAITLSGFLGSAFAADNFAPYLVNALKSVGITIHQSVAVVLITVILSYVTLIFGELVPKRLAMKSAEKLALGMAKMLYGVSVIFAPLVWLLTVSTNGVLRLLGVDPNAEEEQVTEEEIRMMVDAGSEKGTIDTDEKEMIQNVFEFDDISADEICTHRPDVAFLWADDSLEEWEKTIHESRHSLFPVCGEDADDILGILDAKDFFRLRGSSKDEILAQAVKRPYFVPEYIKADVLFANMKKSGNYFAVVLDEYGGMDGIITLRDLIEQLVGTLTEEDEEDRTEEIEKVSEDLWRIQGSTPMDDVSEALGVELPEEDYDTFGGYIFGKLAVIPEDGSQFELEVDGLHIKVLQVKEHRIEGTLVRVLPKQEEAESDREKTGREKA</sequence>
<evidence type="ECO:0000256" key="6">
    <source>
        <dbReference type="ARBA" id="ARBA00022989"/>
    </source>
</evidence>
<keyword evidence="8 10" id="KW-0472">Membrane</keyword>
<feature type="transmembrane region" description="Helical" evidence="11">
    <location>
        <begin position="6"/>
        <end position="31"/>
    </location>
</feature>
<dbReference type="InterPro" id="IPR000644">
    <property type="entry name" value="CBS_dom"/>
</dbReference>
<dbReference type="Proteomes" id="UP000824169">
    <property type="component" value="Unassembled WGS sequence"/>
</dbReference>
<dbReference type="InterPro" id="IPR016169">
    <property type="entry name" value="FAD-bd_PCMH_sub2"/>
</dbReference>
<dbReference type="InterPro" id="IPR051676">
    <property type="entry name" value="UPF0053_domain"/>
</dbReference>
<evidence type="ECO:0000256" key="7">
    <source>
        <dbReference type="ARBA" id="ARBA00023122"/>
    </source>
</evidence>
<reference evidence="14" key="2">
    <citation type="journal article" date="2021" name="PeerJ">
        <title>Extensive microbial diversity within the chicken gut microbiome revealed by metagenomics and culture.</title>
        <authorList>
            <person name="Gilroy R."/>
            <person name="Ravi A."/>
            <person name="Getino M."/>
            <person name="Pursley I."/>
            <person name="Horton D.L."/>
            <person name="Alikhan N.F."/>
            <person name="Baker D."/>
            <person name="Gharbi K."/>
            <person name="Hall N."/>
            <person name="Watson M."/>
            <person name="Adriaenssens E.M."/>
            <person name="Foster-Nyarko E."/>
            <person name="Jarju S."/>
            <person name="Secka A."/>
            <person name="Antonio M."/>
            <person name="Oren A."/>
            <person name="Chaudhuri R.R."/>
            <person name="La Ragione R."/>
            <person name="Hildebrand F."/>
            <person name="Pallen M.J."/>
        </authorList>
    </citation>
    <scope>NUCLEOTIDE SEQUENCE</scope>
    <source>
        <strain evidence="14">CHK188-20938</strain>
    </source>
</reference>
<dbReference type="InterPro" id="IPR036318">
    <property type="entry name" value="FAD-bd_PCMH-like_sf"/>
</dbReference>
<dbReference type="Gene3D" id="3.10.580.10">
    <property type="entry name" value="CBS-domain"/>
    <property type="match status" value="1"/>
</dbReference>
<dbReference type="InterPro" id="IPR044751">
    <property type="entry name" value="Ion_transp-like_CBS"/>
</dbReference>
<organism evidence="14 15">
    <name type="scientific">Candidatus Scatomonas pullistercoris</name>
    <dbReference type="NCBI Taxonomy" id="2840920"/>
    <lineage>
        <taxon>Bacteria</taxon>
        <taxon>Bacillati</taxon>
        <taxon>Bacillota</taxon>
        <taxon>Clostridia</taxon>
        <taxon>Lachnospirales</taxon>
        <taxon>Lachnospiraceae</taxon>
        <taxon>Lachnospiraceae incertae sedis</taxon>
        <taxon>Candidatus Scatomonas</taxon>
    </lineage>
</organism>
<evidence type="ECO:0000259" key="13">
    <source>
        <dbReference type="PROSITE" id="PS51846"/>
    </source>
</evidence>
<feature type="domain" description="CBS" evidence="12">
    <location>
        <begin position="222"/>
        <end position="279"/>
    </location>
</feature>
<evidence type="ECO:0000256" key="3">
    <source>
        <dbReference type="ARBA" id="ARBA00022475"/>
    </source>
</evidence>
<reference evidence="14" key="1">
    <citation type="submission" date="2020-10" db="EMBL/GenBank/DDBJ databases">
        <authorList>
            <person name="Gilroy R."/>
        </authorList>
    </citation>
    <scope>NUCLEOTIDE SEQUENCE</scope>
    <source>
        <strain evidence="14">CHK188-20938</strain>
    </source>
</reference>
<feature type="transmembrane region" description="Helical" evidence="11">
    <location>
        <begin position="61"/>
        <end position="81"/>
    </location>
</feature>
<evidence type="ECO:0000256" key="8">
    <source>
        <dbReference type="ARBA" id="ARBA00023136"/>
    </source>
</evidence>
<dbReference type="PANTHER" id="PTHR43099">
    <property type="entry name" value="UPF0053 PROTEIN YRKA"/>
    <property type="match status" value="1"/>
</dbReference>
<dbReference type="PROSITE" id="PS51846">
    <property type="entry name" value="CNNM"/>
    <property type="match status" value="1"/>
</dbReference>
<keyword evidence="5" id="KW-0677">Repeat</keyword>
<proteinExistence type="inferred from homology"/>
<evidence type="ECO:0000313" key="14">
    <source>
        <dbReference type="EMBL" id="HIV25770.1"/>
    </source>
</evidence>
<keyword evidence="4 10" id="KW-0812">Transmembrane</keyword>
<dbReference type="GO" id="GO:0050660">
    <property type="term" value="F:flavin adenine dinucleotide binding"/>
    <property type="evidence" value="ECO:0007669"/>
    <property type="project" value="InterPro"/>
</dbReference>
<evidence type="ECO:0000313" key="15">
    <source>
        <dbReference type="Proteomes" id="UP000824169"/>
    </source>
</evidence>
<feature type="transmembrane region" description="Helical" evidence="11">
    <location>
        <begin position="135"/>
        <end position="157"/>
    </location>
</feature>
<dbReference type="InterPro" id="IPR046342">
    <property type="entry name" value="CBS_dom_sf"/>
</dbReference>
<dbReference type="SUPFAM" id="SSF54631">
    <property type="entry name" value="CBS-domain pair"/>
    <property type="match status" value="1"/>
</dbReference>
<gene>
    <name evidence="14" type="ORF">IAB71_08365</name>
</gene>
<keyword evidence="6 10" id="KW-1133">Transmembrane helix</keyword>
<evidence type="ECO:0000256" key="10">
    <source>
        <dbReference type="PROSITE-ProRule" id="PRU01193"/>
    </source>
</evidence>
<comment type="similarity">
    <text evidence="2">Belongs to the UPF0053 family.</text>
</comment>
<dbReference type="PANTHER" id="PTHR43099:SF5">
    <property type="entry name" value="HLYC_CORC FAMILY TRANSPORTER"/>
    <property type="match status" value="1"/>
</dbReference>
<dbReference type="SMART" id="SM01091">
    <property type="entry name" value="CorC_HlyC"/>
    <property type="match status" value="1"/>
</dbReference>
<evidence type="ECO:0000259" key="12">
    <source>
        <dbReference type="PROSITE" id="PS51371"/>
    </source>
</evidence>
<dbReference type="Gene3D" id="3.30.465.10">
    <property type="match status" value="1"/>
</dbReference>
<comment type="caution">
    <text evidence="14">The sequence shown here is derived from an EMBL/GenBank/DDBJ whole genome shotgun (WGS) entry which is preliminary data.</text>
</comment>
<dbReference type="InterPro" id="IPR002550">
    <property type="entry name" value="CNNM"/>
</dbReference>
<dbReference type="Pfam" id="PF03471">
    <property type="entry name" value="CorC_HlyC"/>
    <property type="match status" value="1"/>
</dbReference>
<evidence type="ECO:0000256" key="9">
    <source>
        <dbReference type="PROSITE-ProRule" id="PRU00703"/>
    </source>
</evidence>
<dbReference type="CDD" id="cd04590">
    <property type="entry name" value="CBS_pair_CorC_HlyC_assoc"/>
    <property type="match status" value="1"/>
</dbReference>
<dbReference type="GO" id="GO:0005886">
    <property type="term" value="C:plasma membrane"/>
    <property type="evidence" value="ECO:0007669"/>
    <property type="project" value="UniProtKB-SubCell"/>
</dbReference>
<accession>A0A9D1P3H2</accession>
<evidence type="ECO:0000256" key="1">
    <source>
        <dbReference type="ARBA" id="ARBA00004651"/>
    </source>
</evidence>
<protein>
    <submittedName>
        <fullName evidence="14">HlyC/CorC family transporter</fullName>
    </submittedName>
</protein>
<dbReference type="SUPFAM" id="SSF56176">
    <property type="entry name" value="FAD-binding/transporter-associated domain-like"/>
    <property type="match status" value="1"/>
</dbReference>
<dbReference type="Pfam" id="PF01595">
    <property type="entry name" value="CNNM"/>
    <property type="match status" value="1"/>
</dbReference>
<keyword evidence="3" id="KW-1003">Cell membrane</keyword>
<feature type="domain" description="CNNM transmembrane" evidence="13">
    <location>
        <begin position="2"/>
        <end position="201"/>
    </location>
</feature>
<dbReference type="EMBL" id="DVOO01000025">
    <property type="protein sequence ID" value="HIV25770.1"/>
    <property type="molecule type" value="Genomic_DNA"/>
</dbReference>
<evidence type="ECO:0000256" key="2">
    <source>
        <dbReference type="ARBA" id="ARBA00006337"/>
    </source>
</evidence>
<evidence type="ECO:0000256" key="4">
    <source>
        <dbReference type="ARBA" id="ARBA00022692"/>
    </source>
</evidence>
<dbReference type="AlphaFoldDB" id="A0A9D1P3H2"/>
<dbReference type="Pfam" id="PF00571">
    <property type="entry name" value="CBS"/>
    <property type="match status" value="2"/>
</dbReference>
<evidence type="ECO:0000256" key="11">
    <source>
        <dbReference type="SAM" id="Phobius"/>
    </source>
</evidence>
<comment type="subcellular location">
    <subcellularLocation>
        <location evidence="1">Cell membrane</location>
        <topology evidence="1">Multi-pass membrane protein</topology>
    </subcellularLocation>
</comment>
<feature type="domain" description="CBS" evidence="12">
    <location>
        <begin position="284"/>
        <end position="343"/>
    </location>
</feature>
<dbReference type="InterPro" id="IPR005170">
    <property type="entry name" value="Transptr-assoc_dom"/>
</dbReference>
<name>A0A9D1P3H2_9FIRM</name>
<keyword evidence="7 9" id="KW-0129">CBS domain</keyword>